<dbReference type="RefSeq" id="WP_275682777.1">
    <property type="nucleotide sequence ID" value="NZ_JAJLJH010000003.1"/>
</dbReference>
<dbReference type="Gene3D" id="3.40.50.1820">
    <property type="entry name" value="alpha/beta hydrolase"/>
    <property type="match status" value="1"/>
</dbReference>
<keyword evidence="2 4" id="KW-0378">Hydrolase</keyword>
<dbReference type="EMBL" id="JAJLJH010000003">
    <property type="protein sequence ID" value="MCK9686736.1"/>
    <property type="molecule type" value="Genomic_DNA"/>
</dbReference>
<evidence type="ECO:0000313" key="5">
    <source>
        <dbReference type="Proteomes" id="UP001139353"/>
    </source>
</evidence>
<keyword evidence="5" id="KW-1185">Reference proteome</keyword>
<evidence type="ECO:0000256" key="1">
    <source>
        <dbReference type="ARBA" id="ARBA00010515"/>
    </source>
</evidence>
<evidence type="ECO:0000313" key="4">
    <source>
        <dbReference type="EMBL" id="MCK9686736.1"/>
    </source>
</evidence>
<protein>
    <submittedName>
        <fullName evidence="4">Alpha/beta hydrolase</fullName>
    </submittedName>
</protein>
<gene>
    <name evidence="4" type="ORF">LPC04_13570</name>
</gene>
<dbReference type="Pfam" id="PF07859">
    <property type="entry name" value="Abhydrolase_3"/>
    <property type="match status" value="1"/>
</dbReference>
<dbReference type="InterPro" id="IPR029058">
    <property type="entry name" value="AB_hydrolase_fold"/>
</dbReference>
<dbReference type="InterPro" id="IPR002168">
    <property type="entry name" value="Lipase_GDXG_HIS_AS"/>
</dbReference>
<dbReference type="SUPFAM" id="SSF53474">
    <property type="entry name" value="alpha/beta-Hydrolases"/>
    <property type="match status" value="1"/>
</dbReference>
<comment type="caution">
    <text evidence="4">The sequence shown here is derived from an EMBL/GenBank/DDBJ whole genome shotgun (WGS) entry which is preliminary data.</text>
</comment>
<feature type="domain" description="Alpha/beta hydrolase fold-3" evidence="3">
    <location>
        <begin position="79"/>
        <end position="285"/>
    </location>
</feature>
<dbReference type="Proteomes" id="UP001139353">
    <property type="component" value="Unassembled WGS sequence"/>
</dbReference>
<name>A0A9X1YR38_9BURK</name>
<evidence type="ECO:0000259" key="3">
    <source>
        <dbReference type="Pfam" id="PF07859"/>
    </source>
</evidence>
<comment type="similarity">
    <text evidence="1">Belongs to the 'GDXG' lipolytic enzyme family.</text>
</comment>
<dbReference type="PROSITE" id="PS01173">
    <property type="entry name" value="LIPASE_GDXG_HIS"/>
    <property type="match status" value="1"/>
</dbReference>
<proteinExistence type="inferred from homology"/>
<dbReference type="PANTHER" id="PTHR48081:SF8">
    <property type="entry name" value="ALPHA_BETA HYDROLASE FOLD-3 DOMAIN-CONTAINING PROTEIN-RELATED"/>
    <property type="match status" value="1"/>
</dbReference>
<dbReference type="InterPro" id="IPR013094">
    <property type="entry name" value="AB_hydrolase_3"/>
</dbReference>
<dbReference type="PANTHER" id="PTHR48081">
    <property type="entry name" value="AB HYDROLASE SUPERFAMILY PROTEIN C4A8.06C"/>
    <property type="match status" value="1"/>
</dbReference>
<dbReference type="InterPro" id="IPR050300">
    <property type="entry name" value="GDXG_lipolytic_enzyme"/>
</dbReference>
<dbReference type="FunFam" id="3.40.50.1820:FF:000089">
    <property type="entry name" value="Alpha/beta hydrolase"/>
    <property type="match status" value="1"/>
</dbReference>
<accession>A0A9X1YR38</accession>
<dbReference type="AlphaFoldDB" id="A0A9X1YR38"/>
<organism evidence="4 5">
    <name type="scientific">Scleromatobacter humisilvae</name>
    <dbReference type="NCBI Taxonomy" id="2897159"/>
    <lineage>
        <taxon>Bacteria</taxon>
        <taxon>Pseudomonadati</taxon>
        <taxon>Pseudomonadota</taxon>
        <taxon>Betaproteobacteria</taxon>
        <taxon>Burkholderiales</taxon>
        <taxon>Sphaerotilaceae</taxon>
        <taxon>Scleromatobacter</taxon>
    </lineage>
</organism>
<sequence>MPLHPQAQAFVDTINALDRPPLSEMTVEMARAGLRGLLPPSDEKVGAIADFELPGADGQPVRARAYTPRDARPGPLPLVMFLHGGGWIGGDLESHDATCRALANASGCKVVAIDYRLAPEHKFPAGLNDCYAALQWLAVHASALGADPGRIAVCGDSAGGNLAASVAIMARDRGGPALAFQVLVYPVTHHAFDTPSYREYGQGYLLTLEGMQWNWNHYLPDPAAGRDPLASPLLAPDLRSLPPALVIVAECDPLCDEGEAYARRLAEAGVAVECRRYDGMLHAFFTLGQVFDDGRASVAHAGAALRRALA</sequence>
<evidence type="ECO:0000256" key="2">
    <source>
        <dbReference type="ARBA" id="ARBA00022801"/>
    </source>
</evidence>
<reference evidence="4" key="1">
    <citation type="submission" date="2021-11" db="EMBL/GenBank/DDBJ databases">
        <title>BS-T2-15 a new species belonging to the Comamonadaceae family isolated from the soil of a French oak forest.</title>
        <authorList>
            <person name="Mieszkin S."/>
            <person name="Alain K."/>
        </authorList>
    </citation>
    <scope>NUCLEOTIDE SEQUENCE</scope>
    <source>
        <strain evidence="4">BS-T2-15</strain>
    </source>
</reference>
<dbReference type="GO" id="GO:0016787">
    <property type="term" value="F:hydrolase activity"/>
    <property type="evidence" value="ECO:0007669"/>
    <property type="project" value="UniProtKB-KW"/>
</dbReference>